<dbReference type="OrthoDB" id="10261951at2759"/>
<organism evidence="1 2">
    <name type="scientific">Calycina marina</name>
    <dbReference type="NCBI Taxonomy" id="1763456"/>
    <lineage>
        <taxon>Eukaryota</taxon>
        <taxon>Fungi</taxon>
        <taxon>Dikarya</taxon>
        <taxon>Ascomycota</taxon>
        <taxon>Pezizomycotina</taxon>
        <taxon>Leotiomycetes</taxon>
        <taxon>Helotiales</taxon>
        <taxon>Pezizellaceae</taxon>
        <taxon>Calycina</taxon>
    </lineage>
</organism>
<comment type="caution">
    <text evidence="1">The sequence shown here is derived from an EMBL/GenBank/DDBJ whole genome shotgun (WGS) entry which is preliminary data.</text>
</comment>
<protein>
    <submittedName>
        <fullName evidence="1">Uncharacterized protein</fullName>
    </submittedName>
</protein>
<sequence>MAIPSSAPDFEIFKYTSSSMPESLQSVPQILASSTWTHVGAPLDPDNLPASYHTWSNGTFAAGDVLGLLMPFLDFVHGLMRDTHMTHYSLSIRSQKSNSDFDIPRWHTDRRFFGAESANEDRGKVGPRKEGGSSNWKIATALVGPGTLFVKDGKRARRVQREIEARKSSERSRKGHYAVSEEHVCTSFRCLGCADMEHSVRMDMAKAVEGMETVQVGHGELVVFKVDGYNSCHGEPAMHSEPPMSTGDRVFVHVVPGKEKELRTLVEGWGLEFPKDWFIGVLQPWNENT</sequence>
<proteinExistence type="predicted"/>
<evidence type="ECO:0000313" key="2">
    <source>
        <dbReference type="Proteomes" id="UP000887226"/>
    </source>
</evidence>
<accession>A0A9P7Z8U5</accession>
<dbReference type="AlphaFoldDB" id="A0A9P7Z8U5"/>
<dbReference type="Proteomes" id="UP000887226">
    <property type="component" value="Unassembled WGS sequence"/>
</dbReference>
<gene>
    <name evidence="1" type="ORF">BJ878DRAFT_186284</name>
</gene>
<keyword evidence="2" id="KW-1185">Reference proteome</keyword>
<dbReference type="EMBL" id="MU253773">
    <property type="protein sequence ID" value="KAG9247401.1"/>
    <property type="molecule type" value="Genomic_DNA"/>
</dbReference>
<reference evidence="1" key="1">
    <citation type="journal article" date="2021" name="IMA Fungus">
        <title>Genomic characterization of three marine fungi, including Emericellopsis atlantica sp. nov. with signatures of a generalist lifestyle and marine biomass degradation.</title>
        <authorList>
            <person name="Hagestad O.C."/>
            <person name="Hou L."/>
            <person name="Andersen J.H."/>
            <person name="Hansen E.H."/>
            <person name="Altermark B."/>
            <person name="Li C."/>
            <person name="Kuhnert E."/>
            <person name="Cox R.J."/>
            <person name="Crous P.W."/>
            <person name="Spatafora J.W."/>
            <person name="Lail K."/>
            <person name="Amirebrahimi M."/>
            <person name="Lipzen A."/>
            <person name="Pangilinan J."/>
            <person name="Andreopoulos W."/>
            <person name="Hayes R.D."/>
            <person name="Ng V."/>
            <person name="Grigoriev I.V."/>
            <person name="Jackson S.A."/>
            <person name="Sutton T.D.S."/>
            <person name="Dobson A.D.W."/>
            <person name="Rama T."/>
        </authorList>
    </citation>
    <scope>NUCLEOTIDE SEQUENCE</scope>
    <source>
        <strain evidence="1">TRa3180A</strain>
    </source>
</reference>
<evidence type="ECO:0000313" key="1">
    <source>
        <dbReference type="EMBL" id="KAG9247401.1"/>
    </source>
</evidence>
<name>A0A9P7Z8U5_9HELO</name>